<gene>
    <name evidence="1" type="ORF">G6F64_013854</name>
</gene>
<keyword evidence="2" id="KW-1185">Reference proteome</keyword>
<name>A0A9P6WUM9_RHIOR</name>
<sequence length="69" mass="7616">MLAKEPISGCKRVLEEGDASRATLPARALLERHNQAPAKRLHVGTGVRIPRRQRGANVDCRPVEVHQTP</sequence>
<evidence type="ECO:0000313" key="2">
    <source>
        <dbReference type="Proteomes" id="UP000716291"/>
    </source>
</evidence>
<dbReference type="Proteomes" id="UP000716291">
    <property type="component" value="Unassembled WGS sequence"/>
</dbReference>
<proteinExistence type="predicted"/>
<dbReference type="EMBL" id="JAANQT010006577">
    <property type="protein sequence ID" value="KAG1290994.1"/>
    <property type="molecule type" value="Genomic_DNA"/>
</dbReference>
<organism evidence="1 2">
    <name type="scientific">Rhizopus oryzae</name>
    <name type="common">Mucormycosis agent</name>
    <name type="synonym">Rhizopus arrhizus var. delemar</name>
    <dbReference type="NCBI Taxonomy" id="64495"/>
    <lineage>
        <taxon>Eukaryota</taxon>
        <taxon>Fungi</taxon>
        <taxon>Fungi incertae sedis</taxon>
        <taxon>Mucoromycota</taxon>
        <taxon>Mucoromycotina</taxon>
        <taxon>Mucoromycetes</taxon>
        <taxon>Mucorales</taxon>
        <taxon>Mucorineae</taxon>
        <taxon>Rhizopodaceae</taxon>
        <taxon>Rhizopus</taxon>
    </lineage>
</organism>
<reference evidence="1" key="1">
    <citation type="journal article" date="2020" name="Microb. Genom.">
        <title>Genetic diversity of clinical and environmental Mucorales isolates obtained from an investigation of mucormycosis cases among solid organ transplant recipients.</title>
        <authorList>
            <person name="Nguyen M.H."/>
            <person name="Kaul D."/>
            <person name="Muto C."/>
            <person name="Cheng S.J."/>
            <person name="Richter R.A."/>
            <person name="Bruno V.M."/>
            <person name="Liu G."/>
            <person name="Beyhan S."/>
            <person name="Sundermann A.J."/>
            <person name="Mounaud S."/>
            <person name="Pasculle A.W."/>
            <person name="Nierman W.C."/>
            <person name="Driscoll E."/>
            <person name="Cumbie R."/>
            <person name="Clancy C.J."/>
            <person name="Dupont C.L."/>
        </authorList>
    </citation>
    <scope>NUCLEOTIDE SEQUENCE</scope>
    <source>
        <strain evidence="1">GL11</strain>
    </source>
</reference>
<comment type="caution">
    <text evidence="1">The sequence shown here is derived from an EMBL/GenBank/DDBJ whole genome shotgun (WGS) entry which is preliminary data.</text>
</comment>
<protein>
    <submittedName>
        <fullName evidence="1">Uncharacterized protein</fullName>
    </submittedName>
</protein>
<accession>A0A9P6WUM9</accession>
<evidence type="ECO:0000313" key="1">
    <source>
        <dbReference type="EMBL" id="KAG1290994.1"/>
    </source>
</evidence>
<dbReference type="AlphaFoldDB" id="A0A9P6WUM9"/>